<name>A0ACD5WR32_AVESA</name>
<organism evidence="1 2">
    <name type="scientific">Avena sativa</name>
    <name type="common">Oat</name>
    <dbReference type="NCBI Taxonomy" id="4498"/>
    <lineage>
        <taxon>Eukaryota</taxon>
        <taxon>Viridiplantae</taxon>
        <taxon>Streptophyta</taxon>
        <taxon>Embryophyta</taxon>
        <taxon>Tracheophyta</taxon>
        <taxon>Spermatophyta</taxon>
        <taxon>Magnoliopsida</taxon>
        <taxon>Liliopsida</taxon>
        <taxon>Poales</taxon>
        <taxon>Poaceae</taxon>
        <taxon>BOP clade</taxon>
        <taxon>Pooideae</taxon>
        <taxon>Poodae</taxon>
        <taxon>Poeae</taxon>
        <taxon>Poeae Chloroplast Group 1 (Aveneae type)</taxon>
        <taxon>Aveninae</taxon>
        <taxon>Avena</taxon>
    </lineage>
</organism>
<dbReference type="EnsemblPlants" id="AVESA.00010b.r2.4CG1269700.1">
    <property type="protein sequence ID" value="AVESA.00010b.r2.4CG1269700.1.CDS.1"/>
    <property type="gene ID" value="AVESA.00010b.r2.4CG1269700"/>
</dbReference>
<sequence>MWKGTPRKFRQLMKTDIFGGARVSLVATPVNAARLQGIAADSALEIVELPFPLAEEEAGGTDEDDFLRVFQALYRLAGPLEAYVRALPQRPSCIISDYCNPWTAGVARSVGVPRLSFCASSCFYSLCDLNVSTLSHPKDDDAYTYVVPGMPVRVEMAEDAWSSSFFTTPAAWVAFMEEAREGIRTADGAVVNTFLDLEEQFVECYEAVLGKPVWTLGPFFLHGHGGVQQQEEKAAAVTAWLDAMDDGAVTYVNFGSVVRMPPEQLCEVGHGLEDSGTPFLWVVKEAETTTAAEQSWLRALQARTAGRGLVMRGWAPQLAILAHPAVGGFVTHCGWNSMLESLAHGVPLLTWPQFADQFLNERLAVDVLGVGVPACSVFARRGDVAPAVLELMGAGEVAQERRRKAKEYGERAGIAMRKGGSSYENLTKLMQSFTTPAAMEPRES</sequence>
<dbReference type="Proteomes" id="UP001732700">
    <property type="component" value="Chromosome 4C"/>
</dbReference>
<evidence type="ECO:0000313" key="2">
    <source>
        <dbReference type="Proteomes" id="UP001732700"/>
    </source>
</evidence>
<reference evidence="1" key="1">
    <citation type="submission" date="2021-05" db="EMBL/GenBank/DDBJ databases">
        <authorList>
            <person name="Scholz U."/>
            <person name="Mascher M."/>
            <person name="Fiebig A."/>
        </authorList>
    </citation>
    <scope>NUCLEOTIDE SEQUENCE [LARGE SCALE GENOMIC DNA]</scope>
</reference>
<accession>A0ACD5WR32</accession>
<keyword evidence="2" id="KW-1185">Reference proteome</keyword>
<evidence type="ECO:0000313" key="1">
    <source>
        <dbReference type="EnsemblPlants" id="AVESA.00010b.r2.4CG1269700.1.CDS.1"/>
    </source>
</evidence>
<reference evidence="1" key="2">
    <citation type="submission" date="2025-09" db="UniProtKB">
        <authorList>
            <consortium name="EnsemblPlants"/>
        </authorList>
    </citation>
    <scope>IDENTIFICATION</scope>
</reference>
<proteinExistence type="predicted"/>
<protein>
    <submittedName>
        <fullName evidence="1">Uncharacterized protein</fullName>
    </submittedName>
</protein>